<evidence type="ECO:0000313" key="8">
    <source>
        <dbReference type="Proteomes" id="UP000266841"/>
    </source>
</evidence>
<evidence type="ECO:0000256" key="4">
    <source>
        <dbReference type="PIRSR" id="PIRSR637359-2"/>
    </source>
</evidence>
<dbReference type="InterPro" id="IPR000863">
    <property type="entry name" value="Sulfotransferase_dom"/>
</dbReference>
<feature type="active site" description="For sulfotransferase activity" evidence="3">
    <location>
        <position position="159"/>
    </location>
</feature>
<dbReference type="Proteomes" id="UP000266841">
    <property type="component" value="Unassembled WGS sequence"/>
</dbReference>
<evidence type="ECO:0000256" key="2">
    <source>
        <dbReference type="ARBA" id="ARBA00023180"/>
    </source>
</evidence>
<dbReference type="AlphaFoldDB" id="K0TE06"/>
<dbReference type="PANTHER" id="PTHR10605:SF56">
    <property type="entry name" value="BIFUNCTIONAL HEPARAN SULFATE N-DEACETYLASE_N-SULFOTRANSFERASE"/>
    <property type="match status" value="1"/>
</dbReference>
<dbReference type="InterPro" id="IPR037359">
    <property type="entry name" value="NST/OST"/>
</dbReference>
<name>K0TE06_THAOC</name>
<proteinExistence type="predicted"/>
<feature type="binding site" evidence="4">
    <location>
        <position position="263"/>
    </location>
    <ligand>
        <name>3'-phosphoadenylyl sulfate</name>
        <dbReference type="ChEBI" id="CHEBI:58339"/>
    </ligand>
</feature>
<feature type="region of interest" description="Disordered" evidence="5">
    <location>
        <begin position="1"/>
        <end position="24"/>
    </location>
</feature>
<dbReference type="Gene3D" id="3.40.50.300">
    <property type="entry name" value="P-loop containing nucleotide triphosphate hydrolases"/>
    <property type="match status" value="1"/>
</dbReference>
<dbReference type="GO" id="GO:0008146">
    <property type="term" value="F:sulfotransferase activity"/>
    <property type="evidence" value="ECO:0007669"/>
    <property type="project" value="InterPro"/>
</dbReference>
<dbReference type="OrthoDB" id="6129517at2759"/>
<comment type="caution">
    <text evidence="7">The sequence shown here is derived from an EMBL/GenBank/DDBJ whole genome shotgun (WGS) entry which is preliminary data.</text>
</comment>
<evidence type="ECO:0000313" key="7">
    <source>
        <dbReference type="EMBL" id="EJK75384.1"/>
    </source>
</evidence>
<accession>K0TE06</accession>
<dbReference type="OMA" id="CEHPRIN"/>
<evidence type="ECO:0000259" key="6">
    <source>
        <dbReference type="Pfam" id="PF00685"/>
    </source>
</evidence>
<evidence type="ECO:0000256" key="3">
    <source>
        <dbReference type="PIRSR" id="PIRSR637359-1"/>
    </source>
</evidence>
<protein>
    <recommendedName>
        <fullName evidence="6">Sulfotransferase domain-containing protein</fullName>
    </recommendedName>
</protein>
<dbReference type="EMBL" id="AGNL01002961">
    <property type="protein sequence ID" value="EJK75384.1"/>
    <property type="molecule type" value="Genomic_DNA"/>
</dbReference>
<sequence>MDTSSAAAAAMRADEEGEQSRGPGAEIKLVLTVTEWYDGYCNNHPDNCRDLLGSSACGMFVFGCSLRTQQPLSLTLKPKGLFVQTFQNARELQSKYHGYIGRESSLVIEQGESSRTTRTRYGYERPKPPFEPIKHSSYNCRTFHAQWAVPNLILIGAQKSGTSTIWTVLRKRYGRHVLQPYTRSFEPHFFDWKIGAPSINFTDIDEAKLCDFRKEYMGYWDHTMMRSDVIAFEKTPSYMITPNIIPAIEAICVWRPKILAILRNPIDRAYSHYAMAQRRNKNPPAFSRLIDREILKYIDVGILRKTSLTYSQYERSGPDRFTTPFHFYENRTLEEYSRLFNEVYAGDKQKEFLYRSFYAPILYPWVIQFGKQDRLLVLQFEDFVARENANQTTHVEEILGFAGLDYMQVRGAEPHISNSSGRRRLADWTLKRKYKAMPARVRFYLSFLYGHFNAMLPDLLGEEWQNVWDEDFFENSPAASNAKIEKMLNEIVNGSQATL</sequence>
<dbReference type="PANTHER" id="PTHR10605">
    <property type="entry name" value="HEPARAN SULFATE SULFOTRANSFERASE"/>
    <property type="match status" value="1"/>
</dbReference>
<evidence type="ECO:0000256" key="5">
    <source>
        <dbReference type="SAM" id="MobiDB-lite"/>
    </source>
</evidence>
<feature type="domain" description="Sulfotransferase" evidence="6">
    <location>
        <begin position="151"/>
        <end position="405"/>
    </location>
</feature>
<reference evidence="7 8" key="1">
    <citation type="journal article" date="2012" name="Genome Biol.">
        <title>Genome and low-iron response of an oceanic diatom adapted to chronic iron limitation.</title>
        <authorList>
            <person name="Lommer M."/>
            <person name="Specht M."/>
            <person name="Roy A.S."/>
            <person name="Kraemer L."/>
            <person name="Andreson R."/>
            <person name="Gutowska M.A."/>
            <person name="Wolf J."/>
            <person name="Bergner S.V."/>
            <person name="Schilhabel M.B."/>
            <person name="Klostermeier U.C."/>
            <person name="Beiko R.G."/>
            <person name="Rosenstiel P."/>
            <person name="Hippler M."/>
            <person name="Laroche J."/>
        </authorList>
    </citation>
    <scope>NUCLEOTIDE SEQUENCE [LARGE SCALE GENOMIC DNA]</scope>
    <source>
        <strain evidence="7 8">CCMP1005</strain>
    </source>
</reference>
<keyword evidence="8" id="KW-1185">Reference proteome</keyword>
<organism evidence="7 8">
    <name type="scientific">Thalassiosira oceanica</name>
    <name type="common">Marine diatom</name>
    <dbReference type="NCBI Taxonomy" id="159749"/>
    <lineage>
        <taxon>Eukaryota</taxon>
        <taxon>Sar</taxon>
        <taxon>Stramenopiles</taxon>
        <taxon>Ochrophyta</taxon>
        <taxon>Bacillariophyta</taxon>
        <taxon>Coscinodiscophyceae</taxon>
        <taxon>Thalassiosirophycidae</taxon>
        <taxon>Thalassiosirales</taxon>
        <taxon>Thalassiosiraceae</taxon>
        <taxon>Thalassiosira</taxon>
    </lineage>
</organism>
<dbReference type="SUPFAM" id="SSF52540">
    <property type="entry name" value="P-loop containing nucleoside triphosphate hydrolases"/>
    <property type="match status" value="1"/>
</dbReference>
<feature type="binding site" evidence="4">
    <location>
        <position position="271"/>
    </location>
    <ligand>
        <name>3'-phosphoadenylyl sulfate</name>
        <dbReference type="ChEBI" id="CHEBI:58339"/>
    </ligand>
</feature>
<dbReference type="eggNOG" id="ENOG502RRBR">
    <property type="taxonomic scope" value="Eukaryota"/>
</dbReference>
<dbReference type="Pfam" id="PF00685">
    <property type="entry name" value="Sulfotransfer_1"/>
    <property type="match status" value="1"/>
</dbReference>
<gene>
    <name evidence="7" type="ORF">THAOC_02894</name>
</gene>
<keyword evidence="2" id="KW-0325">Glycoprotein</keyword>
<evidence type="ECO:0000256" key="1">
    <source>
        <dbReference type="ARBA" id="ARBA00022679"/>
    </source>
</evidence>
<keyword evidence="1" id="KW-0808">Transferase</keyword>
<dbReference type="InterPro" id="IPR027417">
    <property type="entry name" value="P-loop_NTPase"/>
</dbReference>
<feature type="compositionally biased region" description="Low complexity" evidence="5">
    <location>
        <begin position="1"/>
        <end position="10"/>
    </location>
</feature>